<feature type="chain" id="PRO_5026864592" evidence="1">
    <location>
        <begin position="21"/>
        <end position="451"/>
    </location>
</feature>
<keyword evidence="1" id="KW-0732">Signal</keyword>
<gene>
    <name evidence="2" type="ORF">BFLFYP10_04311</name>
</gene>
<accession>A0A6N2XE30</accession>
<organism evidence="2">
    <name type="scientific">Bacteroides faecis</name>
    <dbReference type="NCBI Taxonomy" id="674529"/>
    <lineage>
        <taxon>Bacteria</taxon>
        <taxon>Pseudomonadati</taxon>
        <taxon>Bacteroidota</taxon>
        <taxon>Bacteroidia</taxon>
        <taxon>Bacteroidales</taxon>
        <taxon>Bacteroidaceae</taxon>
        <taxon>Bacteroides</taxon>
    </lineage>
</organism>
<dbReference type="AlphaFoldDB" id="A0A6N2XE30"/>
<dbReference type="RefSeq" id="WP_230475133.1">
    <property type="nucleotide sequence ID" value="NZ_JANUHU010000001.1"/>
</dbReference>
<dbReference type="EMBL" id="CACRSZ010000091">
    <property type="protein sequence ID" value="VYT52475.1"/>
    <property type="molecule type" value="Genomic_DNA"/>
</dbReference>
<protein>
    <submittedName>
        <fullName evidence="2">Uncharacterized protein</fullName>
    </submittedName>
</protein>
<name>A0A6N2XE30_9BACE</name>
<evidence type="ECO:0000256" key="1">
    <source>
        <dbReference type="SAM" id="SignalP"/>
    </source>
</evidence>
<proteinExistence type="predicted"/>
<sequence>MMKKVLFALAVLCTSFWSCNTLDLNDVGYGDGDRLKASSVKKILYGTADGCWKADYQGHEFYFQFHEDGTVTLDSDFLEMAVEGKTSFSAKGKEVALDIENCDVHLQNLGSEFADTKFVVSEIPAEGEAPQLNLYGESTGNTIELQPTTQAYIDGKVASKADFTELFEKNLLDNQSICDASGNFIGYYGLVLNGVNDLSVKVITIENKDGSDANGHTQYYESKLTKEGQIFKLDTPVEQIKSVNGATYAFKAIDCTGDAVVVDGMSNVTLTSNKGAVNDFDYVTSGGKFTLGKAQDHGAACDEIWAGTGGQATSSGGTIADINAMSYDFGWSGSAKQRPLVIWTWWFANLAFPSSEEGASILMNNSDKDRVLFKNISGSGQTCGGGTLNATEVAEINAYCKDLIDTWFNEKGLFVVRHDRQSAGDKFYIYLLCPDTEATSKGGMWMKYQRD</sequence>
<feature type="signal peptide" evidence="1">
    <location>
        <begin position="1"/>
        <end position="20"/>
    </location>
</feature>
<evidence type="ECO:0000313" key="2">
    <source>
        <dbReference type="EMBL" id="VYT52475.1"/>
    </source>
</evidence>
<reference evidence="2" key="1">
    <citation type="submission" date="2019-11" db="EMBL/GenBank/DDBJ databases">
        <authorList>
            <person name="Feng L."/>
        </authorList>
    </citation>
    <scope>NUCLEOTIDE SEQUENCE</scope>
    <source>
        <strain evidence="2">BfaecisLFYP10</strain>
    </source>
</reference>